<organism evidence="1 2">
    <name type="scientific">Peronospora matthiolae</name>
    <dbReference type="NCBI Taxonomy" id="2874970"/>
    <lineage>
        <taxon>Eukaryota</taxon>
        <taxon>Sar</taxon>
        <taxon>Stramenopiles</taxon>
        <taxon>Oomycota</taxon>
        <taxon>Peronosporomycetes</taxon>
        <taxon>Peronosporales</taxon>
        <taxon>Peronosporaceae</taxon>
        <taxon>Peronospora</taxon>
    </lineage>
</organism>
<dbReference type="AlphaFoldDB" id="A0AAV1VCG1"/>
<proteinExistence type="predicted"/>
<dbReference type="EMBL" id="CAKLBY020000309">
    <property type="protein sequence ID" value="CAK7944589.1"/>
    <property type="molecule type" value="Genomic_DNA"/>
</dbReference>
<reference evidence="1" key="1">
    <citation type="submission" date="2024-01" db="EMBL/GenBank/DDBJ databases">
        <authorList>
            <person name="Webb A."/>
        </authorList>
    </citation>
    <scope>NUCLEOTIDE SEQUENCE</scope>
    <source>
        <strain evidence="1">Pm1</strain>
    </source>
</reference>
<name>A0AAV1VCG1_9STRA</name>
<evidence type="ECO:0000313" key="1">
    <source>
        <dbReference type="EMBL" id="CAK7944589.1"/>
    </source>
</evidence>
<evidence type="ECO:0000313" key="2">
    <source>
        <dbReference type="Proteomes" id="UP001162060"/>
    </source>
</evidence>
<comment type="caution">
    <text evidence="1">The sequence shown here is derived from an EMBL/GenBank/DDBJ whole genome shotgun (WGS) entry which is preliminary data.</text>
</comment>
<sequence>MAPHRLHEHKQDAGRASPGLVIHSFRQSSGGHLDAFAAFDMWSWRWSDPKHEGTWCKDALERGSRGEAIAKLGQQQQ</sequence>
<dbReference type="Proteomes" id="UP001162060">
    <property type="component" value="Unassembled WGS sequence"/>
</dbReference>
<accession>A0AAV1VCG1</accession>
<protein>
    <submittedName>
        <fullName evidence="1">Uncharacterized protein</fullName>
    </submittedName>
</protein>
<gene>
    <name evidence="1" type="ORF">PM001_LOCUS29739</name>
</gene>